<gene>
    <name evidence="1" type="ORF">BDEG_20926</name>
</gene>
<reference evidence="1 2" key="1">
    <citation type="submission" date="2006-10" db="EMBL/GenBank/DDBJ databases">
        <title>The Genome Sequence of Batrachochytrium dendrobatidis JEL423.</title>
        <authorList>
            <consortium name="The Broad Institute Genome Sequencing Platform"/>
            <person name="Birren B."/>
            <person name="Lander E."/>
            <person name="Galagan J."/>
            <person name="Cuomo C."/>
            <person name="Devon K."/>
            <person name="Jaffe D."/>
            <person name="Butler J."/>
            <person name="Alvarez P."/>
            <person name="Gnerre S."/>
            <person name="Grabherr M."/>
            <person name="Kleber M."/>
            <person name="Mauceli E."/>
            <person name="Brockman W."/>
            <person name="Young S."/>
            <person name="LaButti K."/>
            <person name="Sykes S."/>
            <person name="DeCaprio D."/>
            <person name="Crawford M."/>
            <person name="Koehrsen M."/>
            <person name="Engels R."/>
            <person name="Montgomery P."/>
            <person name="Pearson M."/>
            <person name="Howarth C."/>
            <person name="Larson L."/>
            <person name="White J."/>
            <person name="O'Leary S."/>
            <person name="Kodira C."/>
            <person name="Zeng Q."/>
            <person name="Yandava C."/>
            <person name="Alvarado L."/>
            <person name="Longcore J."/>
            <person name="James T."/>
        </authorList>
    </citation>
    <scope>NUCLEOTIDE SEQUENCE [LARGE SCALE GENOMIC DNA]</scope>
    <source>
        <strain evidence="1 2">JEL423</strain>
    </source>
</reference>
<sequence>MDIEDTSVLFGHLAKVLQTPTTDLPDERFKLATKLDYPSSSALDRCIKILNSPHAADMYVLRDVGLCMMYILTAYGKVSMGNSSNAAILRPYTMSCLFQWTDNHWNTIRAQSDANETPYSSQAIMALSFFAVDRTHDRNILEWLWTIVDGVDAWKSLVQNIASLKLTSSLFL</sequence>
<dbReference type="OrthoDB" id="2181210at2759"/>
<dbReference type="VEuPathDB" id="FungiDB:BDEG_20926"/>
<evidence type="ECO:0000313" key="2">
    <source>
        <dbReference type="Proteomes" id="UP000077115"/>
    </source>
</evidence>
<organism evidence="1 2">
    <name type="scientific">Batrachochytrium dendrobatidis (strain JEL423)</name>
    <dbReference type="NCBI Taxonomy" id="403673"/>
    <lineage>
        <taxon>Eukaryota</taxon>
        <taxon>Fungi</taxon>
        <taxon>Fungi incertae sedis</taxon>
        <taxon>Chytridiomycota</taxon>
        <taxon>Chytridiomycota incertae sedis</taxon>
        <taxon>Chytridiomycetes</taxon>
        <taxon>Rhizophydiales</taxon>
        <taxon>Rhizophydiales incertae sedis</taxon>
        <taxon>Batrachochytrium</taxon>
    </lineage>
</organism>
<dbReference type="AlphaFoldDB" id="A0A177W9U3"/>
<dbReference type="Proteomes" id="UP000077115">
    <property type="component" value="Unassembled WGS sequence"/>
</dbReference>
<name>A0A177W9U3_BATDL</name>
<reference evidence="1 2" key="2">
    <citation type="submission" date="2016-05" db="EMBL/GenBank/DDBJ databases">
        <title>Lineage-specific infection strategies underlie the spectrum of fungal disease in amphibians.</title>
        <authorList>
            <person name="Cuomo C.A."/>
            <person name="Farrer R.A."/>
            <person name="James T."/>
            <person name="Longcore J."/>
            <person name="Birren B."/>
        </authorList>
    </citation>
    <scope>NUCLEOTIDE SEQUENCE [LARGE SCALE GENOMIC DNA]</scope>
    <source>
        <strain evidence="1 2">JEL423</strain>
    </source>
</reference>
<protein>
    <submittedName>
        <fullName evidence="1">Uncharacterized protein</fullName>
    </submittedName>
</protein>
<accession>A0A177W9U3</accession>
<proteinExistence type="predicted"/>
<evidence type="ECO:0000313" key="1">
    <source>
        <dbReference type="EMBL" id="OAJ36793.1"/>
    </source>
</evidence>
<dbReference type="EMBL" id="DS022300">
    <property type="protein sequence ID" value="OAJ36793.1"/>
    <property type="molecule type" value="Genomic_DNA"/>
</dbReference>